<protein>
    <submittedName>
        <fullName evidence="1">Uncharacterized protein</fullName>
    </submittedName>
</protein>
<dbReference type="AlphaFoldDB" id="A0AAN9SCS0"/>
<dbReference type="EMBL" id="JAYMYS010000004">
    <property type="protein sequence ID" value="KAK7394164.1"/>
    <property type="molecule type" value="Genomic_DNA"/>
</dbReference>
<reference evidence="1 2" key="1">
    <citation type="submission" date="2024-01" db="EMBL/GenBank/DDBJ databases">
        <title>The genomes of 5 underutilized Papilionoideae crops provide insights into root nodulation and disease resistanc.</title>
        <authorList>
            <person name="Jiang F."/>
        </authorList>
    </citation>
    <scope>NUCLEOTIDE SEQUENCE [LARGE SCALE GENOMIC DNA]</scope>
    <source>
        <strain evidence="1">DUOXIRENSHENG_FW03</strain>
        <tissue evidence="1">Leaves</tissue>
    </source>
</reference>
<evidence type="ECO:0000313" key="1">
    <source>
        <dbReference type="EMBL" id="KAK7394164.1"/>
    </source>
</evidence>
<dbReference type="Proteomes" id="UP001386955">
    <property type="component" value="Unassembled WGS sequence"/>
</dbReference>
<accession>A0AAN9SCS0</accession>
<proteinExistence type="predicted"/>
<organism evidence="1 2">
    <name type="scientific">Psophocarpus tetragonolobus</name>
    <name type="common">Winged bean</name>
    <name type="synonym">Dolichos tetragonolobus</name>
    <dbReference type="NCBI Taxonomy" id="3891"/>
    <lineage>
        <taxon>Eukaryota</taxon>
        <taxon>Viridiplantae</taxon>
        <taxon>Streptophyta</taxon>
        <taxon>Embryophyta</taxon>
        <taxon>Tracheophyta</taxon>
        <taxon>Spermatophyta</taxon>
        <taxon>Magnoliopsida</taxon>
        <taxon>eudicotyledons</taxon>
        <taxon>Gunneridae</taxon>
        <taxon>Pentapetalae</taxon>
        <taxon>rosids</taxon>
        <taxon>fabids</taxon>
        <taxon>Fabales</taxon>
        <taxon>Fabaceae</taxon>
        <taxon>Papilionoideae</taxon>
        <taxon>50 kb inversion clade</taxon>
        <taxon>NPAAA clade</taxon>
        <taxon>indigoferoid/millettioid clade</taxon>
        <taxon>Phaseoleae</taxon>
        <taxon>Psophocarpus</taxon>
    </lineage>
</organism>
<comment type="caution">
    <text evidence="1">The sequence shown here is derived from an EMBL/GenBank/DDBJ whole genome shotgun (WGS) entry which is preliminary data.</text>
</comment>
<gene>
    <name evidence="1" type="ORF">VNO78_14684</name>
</gene>
<sequence length="82" mass="9497">MSHDYCIFCKAQQWSCSTLADSVFHALRKYKLFLGPVNENERRQIGSIRCFELRMRQQAYEDEEVVTPPRTKGSSLVAQSLP</sequence>
<evidence type="ECO:0000313" key="2">
    <source>
        <dbReference type="Proteomes" id="UP001386955"/>
    </source>
</evidence>
<keyword evidence="2" id="KW-1185">Reference proteome</keyword>
<name>A0AAN9SCS0_PSOTE</name>